<comment type="caution">
    <text evidence="3">The sequence shown here is derived from an EMBL/GenBank/DDBJ whole genome shotgun (WGS) entry which is preliminary data.</text>
</comment>
<dbReference type="RefSeq" id="WP_218327664.1">
    <property type="nucleotide sequence ID" value="NZ_JAHUZB010000012.1"/>
</dbReference>
<evidence type="ECO:0000256" key="2">
    <source>
        <dbReference type="SAM" id="SignalP"/>
    </source>
</evidence>
<evidence type="ECO:0000313" key="4">
    <source>
        <dbReference type="Proteomes" id="UP000774130"/>
    </source>
</evidence>
<accession>A0ABS6THS4</accession>
<protein>
    <recommendedName>
        <fullName evidence="5">DUF5067 domain-containing protein</fullName>
    </recommendedName>
</protein>
<keyword evidence="4" id="KW-1185">Reference proteome</keyword>
<feature type="region of interest" description="Disordered" evidence="1">
    <location>
        <begin position="127"/>
        <end position="170"/>
    </location>
</feature>
<evidence type="ECO:0000256" key="1">
    <source>
        <dbReference type="SAM" id="MobiDB-lite"/>
    </source>
</evidence>
<name>A0ABS6THS4_9ENTE</name>
<keyword evidence="2" id="KW-0732">Signal</keyword>
<feature type="signal peptide" evidence="2">
    <location>
        <begin position="1"/>
        <end position="18"/>
    </location>
</feature>
<sequence length="336" mass="37997">MKKIIGSILTLIAVFSLAACGRNISTADLKANDWIVESEKSDYPSMILSFSDHVITFSIDSNNMESSAKSEMESIGEEFAKSIIDEMNFKYEYTLDKNKLTWKSDDKDNSEDETYLVGSEGKNIILTPEKISDSSESEKMVLKPIEKNKQNKKESNDESDSSSKSEKKDNSLLKNNKKFSYLATNNGAEKTKIIDQKDYATNWSDSSWSGVNVSIDEVSILKVEDFKDYSDEEYPAFIMVHFNIDNTSRDVGIFPEYATLNTNTGEQTEGSYHMKSFAGDLFSGSKVNGYASFPLRNLENVTDINQIRLKFNSSYDTDDFNDDNAYHEYDATIDLQ</sequence>
<evidence type="ECO:0008006" key="5">
    <source>
        <dbReference type="Google" id="ProtNLM"/>
    </source>
</evidence>
<dbReference type="Proteomes" id="UP000774130">
    <property type="component" value="Unassembled WGS sequence"/>
</dbReference>
<feature type="chain" id="PRO_5046582782" description="DUF5067 domain-containing protein" evidence="2">
    <location>
        <begin position="19"/>
        <end position="336"/>
    </location>
</feature>
<dbReference type="PROSITE" id="PS51257">
    <property type="entry name" value="PROKAR_LIPOPROTEIN"/>
    <property type="match status" value="1"/>
</dbReference>
<evidence type="ECO:0000313" key="3">
    <source>
        <dbReference type="EMBL" id="MBV7392453.1"/>
    </source>
</evidence>
<feature type="compositionally biased region" description="Basic and acidic residues" evidence="1">
    <location>
        <begin position="130"/>
        <end position="170"/>
    </location>
</feature>
<organism evidence="3 4">
    <name type="scientific">Enterococcus alishanensis</name>
    <dbReference type="NCBI Taxonomy" id="1303817"/>
    <lineage>
        <taxon>Bacteria</taxon>
        <taxon>Bacillati</taxon>
        <taxon>Bacillota</taxon>
        <taxon>Bacilli</taxon>
        <taxon>Lactobacillales</taxon>
        <taxon>Enterococcaceae</taxon>
        <taxon>Enterococcus</taxon>
    </lineage>
</organism>
<proteinExistence type="predicted"/>
<gene>
    <name evidence="3" type="ORF">KUA55_17495</name>
</gene>
<dbReference type="EMBL" id="JAHUZB010000012">
    <property type="protein sequence ID" value="MBV7392453.1"/>
    <property type="molecule type" value="Genomic_DNA"/>
</dbReference>
<reference evidence="3 4" key="1">
    <citation type="submission" date="2021-06" db="EMBL/GenBank/DDBJ databases">
        <title>Enterococcus alishanensis sp. nov., a novel lactic acid bacterium isolated from fresh coffee beans.</title>
        <authorList>
            <person name="Chen Y.-S."/>
        </authorList>
    </citation>
    <scope>NUCLEOTIDE SEQUENCE [LARGE SCALE GENOMIC DNA]</scope>
    <source>
        <strain evidence="3 4">ALS3</strain>
    </source>
</reference>